<evidence type="ECO:0000313" key="2">
    <source>
        <dbReference type="EMBL" id="MTW25929.1"/>
    </source>
</evidence>
<dbReference type="EMBL" id="WNHS01000916">
    <property type="protein sequence ID" value="MTW25929.1"/>
    <property type="molecule type" value="Genomic_DNA"/>
</dbReference>
<feature type="non-terminal residue" evidence="2">
    <location>
        <position position="1"/>
    </location>
</feature>
<feature type="non-terminal residue" evidence="2">
    <location>
        <position position="80"/>
    </location>
</feature>
<evidence type="ECO:0000259" key="1">
    <source>
        <dbReference type="Pfam" id="PF06378"/>
    </source>
</evidence>
<dbReference type="InterPro" id="IPR009425">
    <property type="entry name" value="DSRM_SSAP"/>
</dbReference>
<reference evidence="2 3" key="1">
    <citation type="submission" date="2019-11" db="EMBL/GenBank/DDBJ databases">
        <title>Growth characteristics of pneumococcus vary with the chemical composition of the capsule and with environmental conditions.</title>
        <authorList>
            <person name="Tothpal A."/>
            <person name="Desobry K."/>
            <person name="Joshi S."/>
            <person name="Wyllie A.L."/>
            <person name="Weinberger D.M."/>
        </authorList>
    </citation>
    <scope>NUCLEOTIDE SEQUENCE [LARGE SCALE GENOMIC DNA]</scope>
    <source>
        <strain evidence="3">pnumococcus23A</strain>
    </source>
</reference>
<sequence length="80" mass="8979">EKKNNLTYLSWAWAWAKVLELDPQATWEVIEQGGLPASFLPDGSAMVKTQVTIKGHAKSCWLPVMDHRNKAIKNPDAFSI</sequence>
<dbReference type="Proteomes" id="UP000490982">
    <property type="component" value="Unassembled WGS sequence"/>
</dbReference>
<dbReference type="AlphaFoldDB" id="A0A6G2DXD5"/>
<gene>
    <name evidence="2" type="ORF">GM537_14225</name>
</gene>
<dbReference type="Pfam" id="PF06378">
    <property type="entry name" value="SSAP_Sak"/>
    <property type="match status" value="1"/>
</dbReference>
<evidence type="ECO:0000313" key="3">
    <source>
        <dbReference type="Proteomes" id="UP000490982"/>
    </source>
</evidence>
<accession>A0A6G2DXD5</accession>
<proteinExistence type="predicted"/>
<organism evidence="2 3">
    <name type="scientific">Streptococcus pneumoniae</name>
    <dbReference type="NCBI Taxonomy" id="1313"/>
    <lineage>
        <taxon>Bacteria</taxon>
        <taxon>Bacillati</taxon>
        <taxon>Bacillota</taxon>
        <taxon>Bacilli</taxon>
        <taxon>Lactobacillales</taxon>
        <taxon>Streptococcaceae</taxon>
        <taxon>Streptococcus</taxon>
    </lineage>
</organism>
<comment type="caution">
    <text evidence="2">The sequence shown here is derived from an EMBL/GenBank/DDBJ whole genome shotgun (WGS) entry which is preliminary data.</text>
</comment>
<dbReference type="RefSeq" id="WP_155459823.1">
    <property type="nucleotide sequence ID" value="NZ_WNHS01000916.1"/>
</dbReference>
<protein>
    <submittedName>
        <fullName evidence="2">DUF1071 domain-containing protein</fullName>
    </submittedName>
</protein>
<name>A0A6G2DXD5_STREE</name>
<feature type="domain" description="SSAP RNA binding" evidence="1">
    <location>
        <begin position="3"/>
        <end position="80"/>
    </location>
</feature>